<evidence type="ECO:0000313" key="1">
    <source>
        <dbReference type="EMBL" id="ASV29125.1"/>
    </source>
</evidence>
<reference evidence="1 2" key="1">
    <citation type="submission" date="2017-08" db="EMBL/GenBank/DDBJ databases">
        <title>The complete genome sequence of Maribacter sp. B1, isolated from deep-sea sediment.</title>
        <authorList>
            <person name="Wu Y.-H."/>
            <person name="Cheng H."/>
            <person name="Xu X.-W."/>
        </authorList>
    </citation>
    <scope>NUCLEOTIDE SEQUENCE [LARGE SCALE GENOMIC DNA]</scope>
    <source>
        <strain evidence="1 2">B1</strain>
    </source>
</reference>
<keyword evidence="2" id="KW-1185">Reference proteome</keyword>
<dbReference type="InterPro" id="IPR016181">
    <property type="entry name" value="Acyl_CoA_acyltransferase"/>
</dbReference>
<proteinExistence type="predicted"/>
<organism evidence="1 2">
    <name type="scientific">Maribacter cobaltidurans</name>
    <dbReference type="NCBI Taxonomy" id="1178778"/>
    <lineage>
        <taxon>Bacteria</taxon>
        <taxon>Pseudomonadati</taxon>
        <taxon>Bacteroidota</taxon>
        <taxon>Flavobacteriia</taxon>
        <taxon>Flavobacteriales</taxon>
        <taxon>Flavobacteriaceae</taxon>
        <taxon>Maribacter</taxon>
    </lineage>
</organism>
<dbReference type="OrthoDB" id="9800604at2"/>
<protein>
    <submittedName>
        <fullName evidence="1">Uncharacterized protein</fullName>
    </submittedName>
</protein>
<dbReference type="Pfam" id="PF13508">
    <property type="entry name" value="Acetyltransf_7"/>
    <property type="match status" value="1"/>
</dbReference>
<accession>A0A223V154</accession>
<dbReference type="CDD" id="cd04301">
    <property type="entry name" value="NAT_SF"/>
    <property type="match status" value="1"/>
</dbReference>
<dbReference type="AlphaFoldDB" id="A0A223V154"/>
<dbReference type="Proteomes" id="UP000215244">
    <property type="component" value="Chromosome"/>
</dbReference>
<dbReference type="SUPFAM" id="SSF55729">
    <property type="entry name" value="Acyl-CoA N-acyltransferases (Nat)"/>
    <property type="match status" value="1"/>
</dbReference>
<dbReference type="KEGG" id="marb:CJ263_02175"/>
<dbReference type="GO" id="GO:0016747">
    <property type="term" value="F:acyltransferase activity, transferring groups other than amino-acyl groups"/>
    <property type="evidence" value="ECO:0007669"/>
    <property type="project" value="InterPro"/>
</dbReference>
<sequence>MNHKNDIQFQPLVPELYSVYIQIGKKSYNQHYRHLWPNGNTSTYIENSFTNAVLSKEEKDLNTKLYLVKLGVLYVGILKITLHKKVGQHKALEALYLDKIYILKEYSGNGIGRMCIEFVADLAKNLSKKAIYLESMKKGAALSFYLSHNFTVVASTKVPFEQVIETEKAMYLLMKKI</sequence>
<dbReference type="RefSeq" id="WP_094995758.1">
    <property type="nucleotide sequence ID" value="NZ_BMJL01000001.1"/>
</dbReference>
<dbReference type="Gene3D" id="3.40.630.30">
    <property type="match status" value="1"/>
</dbReference>
<dbReference type="InterPro" id="IPR000182">
    <property type="entry name" value="GNAT_dom"/>
</dbReference>
<gene>
    <name evidence="1" type="ORF">CJ263_02175</name>
</gene>
<dbReference type="PROSITE" id="PS51186">
    <property type="entry name" value="GNAT"/>
    <property type="match status" value="1"/>
</dbReference>
<name>A0A223V154_9FLAO</name>
<dbReference type="EMBL" id="CP022957">
    <property type="protein sequence ID" value="ASV29125.1"/>
    <property type="molecule type" value="Genomic_DNA"/>
</dbReference>
<evidence type="ECO:0000313" key="2">
    <source>
        <dbReference type="Proteomes" id="UP000215244"/>
    </source>
</evidence>